<dbReference type="AlphaFoldDB" id="A0A4U5MU68"/>
<name>A0A4U5MU68_STECR</name>
<gene>
    <name evidence="1" type="ORF">L596_020397</name>
</gene>
<organism evidence="1 2">
    <name type="scientific">Steinernema carpocapsae</name>
    <name type="common">Entomopathogenic nematode</name>
    <dbReference type="NCBI Taxonomy" id="34508"/>
    <lineage>
        <taxon>Eukaryota</taxon>
        <taxon>Metazoa</taxon>
        <taxon>Ecdysozoa</taxon>
        <taxon>Nematoda</taxon>
        <taxon>Chromadorea</taxon>
        <taxon>Rhabditida</taxon>
        <taxon>Tylenchina</taxon>
        <taxon>Panagrolaimomorpha</taxon>
        <taxon>Strongyloidoidea</taxon>
        <taxon>Steinernematidae</taxon>
        <taxon>Steinernema</taxon>
    </lineage>
</organism>
<evidence type="ECO:0000313" key="1">
    <source>
        <dbReference type="EMBL" id="TKR73033.1"/>
    </source>
</evidence>
<reference evidence="1 2" key="2">
    <citation type="journal article" date="2019" name="G3 (Bethesda)">
        <title>Hybrid Assembly of the Genome of the Entomopathogenic Nematode Steinernema carpocapsae Identifies the X-Chromosome.</title>
        <authorList>
            <person name="Serra L."/>
            <person name="Macchietto M."/>
            <person name="Macias-Munoz A."/>
            <person name="McGill C.J."/>
            <person name="Rodriguez I.M."/>
            <person name="Rodriguez B."/>
            <person name="Murad R."/>
            <person name="Mortazavi A."/>
        </authorList>
    </citation>
    <scope>NUCLEOTIDE SEQUENCE [LARGE SCALE GENOMIC DNA]</scope>
    <source>
        <strain evidence="1 2">ALL</strain>
    </source>
</reference>
<evidence type="ECO:0000313" key="2">
    <source>
        <dbReference type="Proteomes" id="UP000298663"/>
    </source>
</evidence>
<protein>
    <submittedName>
        <fullName evidence="1">Uncharacterized protein</fullName>
    </submittedName>
</protein>
<keyword evidence="2" id="KW-1185">Reference proteome</keyword>
<comment type="caution">
    <text evidence="1">The sequence shown here is derived from an EMBL/GenBank/DDBJ whole genome shotgun (WGS) entry which is preliminary data.</text>
</comment>
<proteinExistence type="predicted"/>
<reference evidence="1 2" key="1">
    <citation type="journal article" date="2015" name="Genome Biol.">
        <title>Comparative genomics of Steinernema reveals deeply conserved gene regulatory networks.</title>
        <authorList>
            <person name="Dillman A.R."/>
            <person name="Macchietto M."/>
            <person name="Porter C.F."/>
            <person name="Rogers A."/>
            <person name="Williams B."/>
            <person name="Antoshechkin I."/>
            <person name="Lee M.M."/>
            <person name="Goodwin Z."/>
            <person name="Lu X."/>
            <person name="Lewis E.E."/>
            <person name="Goodrich-Blair H."/>
            <person name="Stock S.P."/>
            <person name="Adams B.J."/>
            <person name="Sternberg P.W."/>
            <person name="Mortazavi A."/>
        </authorList>
    </citation>
    <scope>NUCLEOTIDE SEQUENCE [LARGE SCALE GENOMIC DNA]</scope>
    <source>
        <strain evidence="1 2">ALL</strain>
    </source>
</reference>
<dbReference type="EMBL" id="AZBU02000006">
    <property type="protein sequence ID" value="TKR73033.1"/>
    <property type="molecule type" value="Genomic_DNA"/>
</dbReference>
<sequence>MYTADWRLRHHFRRCRCCKTDRLSATADVNALNESSFSAALLAQKRCDSFSVISVPVSAKKGRSIACSVL</sequence>
<accession>A0A4U5MU68</accession>
<dbReference type="Proteomes" id="UP000298663">
    <property type="component" value="Unassembled WGS sequence"/>
</dbReference>